<feature type="transmembrane region" description="Helical" evidence="1">
    <location>
        <begin position="169"/>
        <end position="190"/>
    </location>
</feature>
<dbReference type="InterPro" id="IPR009078">
    <property type="entry name" value="Ferritin-like_SF"/>
</dbReference>
<feature type="transmembrane region" description="Helical" evidence="1">
    <location>
        <begin position="265"/>
        <end position="287"/>
    </location>
</feature>
<accession>A0A7J3Z774</accession>
<gene>
    <name evidence="2" type="ORF">ENM66_04100</name>
</gene>
<feature type="transmembrane region" description="Helical" evidence="1">
    <location>
        <begin position="202"/>
        <end position="223"/>
    </location>
</feature>
<evidence type="ECO:0008006" key="3">
    <source>
        <dbReference type="Google" id="ProtNLM"/>
    </source>
</evidence>
<feature type="transmembrane region" description="Helical" evidence="1">
    <location>
        <begin position="63"/>
        <end position="84"/>
    </location>
</feature>
<evidence type="ECO:0000256" key="1">
    <source>
        <dbReference type="SAM" id="Phobius"/>
    </source>
</evidence>
<keyword evidence="1" id="KW-0472">Membrane</keyword>
<dbReference type="EMBL" id="DRYQ01000057">
    <property type="protein sequence ID" value="HHQ50517.1"/>
    <property type="molecule type" value="Genomic_DNA"/>
</dbReference>
<proteinExistence type="predicted"/>
<keyword evidence="1" id="KW-0812">Transmembrane</keyword>
<keyword evidence="1" id="KW-1133">Transmembrane helix</keyword>
<protein>
    <recommendedName>
        <fullName evidence="3">Rubrerythrin family protein</fullName>
    </recommendedName>
</protein>
<dbReference type="SUPFAM" id="SSF47240">
    <property type="entry name" value="Ferritin-like"/>
    <property type="match status" value="1"/>
</dbReference>
<sequence>MDVSKVAEEMCRDEYFSYYLYKFLARKSLVSKSLREALEKAAEDEYRHYLFWRGIVGECSSKLLMLKVLFYVVMFYLFGLIVLLKHLESKEGDAAKIYKEVTGLRPDIKDVVEGIAIDEERHESVFLASIDESRVRYIGSITLGISDALVELTGIYTGSLGAFENTLSAGLAGFLAGVAASISMGIASYAQAKNEGRARPELAAFYTFLAYIAVALLLALPYFVISSLLVAFIVMLILAVAIVAYMTFYVAVLQSRSYLREFAEITLLIFGVSMLLYVIGSTLGNVLGVKI</sequence>
<name>A0A7J3Z774_9CREN</name>
<feature type="transmembrane region" description="Helical" evidence="1">
    <location>
        <begin position="229"/>
        <end position="253"/>
    </location>
</feature>
<organism evidence="2">
    <name type="scientific">Ignisphaera aggregans</name>
    <dbReference type="NCBI Taxonomy" id="334771"/>
    <lineage>
        <taxon>Archaea</taxon>
        <taxon>Thermoproteota</taxon>
        <taxon>Thermoprotei</taxon>
        <taxon>Desulfurococcales</taxon>
        <taxon>Desulfurococcaceae</taxon>
        <taxon>Ignisphaera</taxon>
    </lineage>
</organism>
<reference evidence="2" key="1">
    <citation type="journal article" date="2020" name="mSystems">
        <title>Genome- and Community-Level Interaction Insights into Carbon Utilization and Element Cycling Functions of Hydrothermarchaeota in Hydrothermal Sediment.</title>
        <authorList>
            <person name="Zhou Z."/>
            <person name="Liu Y."/>
            <person name="Xu W."/>
            <person name="Pan J."/>
            <person name="Luo Z.H."/>
            <person name="Li M."/>
        </authorList>
    </citation>
    <scope>NUCLEOTIDE SEQUENCE [LARGE SCALE GENOMIC DNA]</scope>
    <source>
        <strain evidence="2">SpSt-1105</strain>
    </source>
</reference>
<comment type="caution">
    <text evidence="2">The sequence shown here is derived from an EMBL/GenBank/DDBJ whole genome shotgun (WGS) entry which is preliminary data.</text>
</comment>
<evidence type="ECO:0000313" key="2">
    <source>
        <dbReference type="EMBL" id="HHQ50517.1"/>
    </source>
</evidence>
<dbReference type="AlphaFoldDB" id="A0A7J3Z774"/>